<evidence type="ECO:0000313" key="2">
    <source>
        <dbReference type="Proteomes" id="UP001500866"/>
    </source>
</evidence>
<dbReference type="RefSeq" id="WP_343813343.1">
    <property type="nucleotide sequence ID" value="NZ_BAAADS010000016.1"/>
</dbReference>
<dbReference type="Gene3D" id="3.40.50.720">
    <property type="entry name" value="NAD(P)-binding Rossmann-like Domain"/>
    <property type="match status" value="1"/>
</dbReference>
<dbReference type="Proteomes" id="UP001500866">
    <property type="component" value="Unassembled WGS sequence"/>
</dbReference>
<evidence type="ECO:0000313" key="1">
    <source>
        <dbReference type="EMBL" id="GAA0605923.1"/>
    </source>
</evidence>
<keyword evidence="2" id="KW-1185">Reference proteome</keyword>
<dbReference type="SUPFAM" id="SSF51735">
    <property type="entry name" value="NAD(P)-binding Rossmann-fold domains"/>
    <property type="match status" value="1"/>
</dbReference>
<organism evidence="1 2">
    <name type="scientific">Virgibacillus siamensis</name>
    <dbReference type="NCBI Taxonomy" id="480071"/>
    <lineage>
        <taxon>Bacteria</taxon>
        <taxon>Bacillati</taxon>
        <taxon>Bacillota</taxon>
        <taxon>Bacilli</taxon>
        <taxon>Bacillales</taxon>
        <taxon>Bacillaceae</taxon>
        <taxon>Virgibacillus</taxon>
    </lineage>
</organism>
<proteinExistence type="predicted"/>
<dbReference type="NCBIfam" id="NF006168">
    <property type="entry name" value="PRK08309.1"/>
    <property type="match status" value="1"/>
</dbReference>
<gene>
    <name evidence="1" type="ORF">GCM10009001_23980</name>
</gene>
<dbReference type="InterPro" id="IPR036291">
    <property type="entry name" value="NAD(P)-bd_dom_sf"/>
</dbReference>
<accession>A0ABP3RBQ7</accession>
<reference evidence="2" key="1">
    <citation type="journal article" date="2019" name="Int. J. Syst. Evol. Microbiol.">
        <title>The Global Catalogue of Microorganisms (GCM) 10K type strain sequencing project: providing services to taxonomists for standard genome sequencing and annotation.</title>
        <authorList>
            <consortium name="The Broad Institute Genomics Platform"/>
            <consortium name="The Broad Institute Genome Sequencing Center for Infectious Disease"/>
            <person name="Wu L."/>
            <person name="Ma J."/>
        </authorList>
    </citation>
    <scope>NUCLEOTIDE SEQUENCE [LARGE SCALE GENOMIC DNA]</scope>
    <source>
        <strain evidence="2">JCM 15395</strain>
    </source>
</reference>
<comment type="caution">
    <text evidence="1">The sequence shown here is derived from an EMBL/GenBank/DDBJ whole genome shotgun (WGS) entry which is preliminary data.</text>
</comment>
<dbReference type="EMBL" id="BAAADS010000016">
    <property type="protein sequence ID" value="GAA0605923.1"/>
    <property type="molecule type" value="Genomic_DNA"/>
</dbReference>
<name>A0ABP3RBQ7_9BACI</name>
<protein>
    <submittedName>
        <fullName evidence="1">Short-chain dehydrogenase</fullName>
    </submittedName>
</protein>
<sequence>MTTNFALVIGGSGMLSGASVWLSENGYEVYVVGRRADKLEQLRGQSKCPETIHGIAVDYEDTERFRGGLSRVLERAGRIPSLVVSWIHGTAPDAQSVLINLLETYDINTPWALIHVQGSARFFQKENTPVPANCLYRRVYLGFIRHGRHSRWLTHDEISSGVIQAIASKQNESVIGTLEPWDMRP</sequence>